<sequence length="278" mass="30259">MKLAFNTFPFSSFPTFLPTYPLEDAIRSLAAIGYDAVEIGCCAPHAWPQQLSRARRGEIRAIAAGEGIAISSLLPAIGGGFGCNPCSVLRAERQATIEHYKEIVDLASDLGAGMVLYIGGWRAEGMPYEDGWAHSLDCLRSIATHAADRNITIAIEPTTADTNLIDTAADARRMMHESEGENVKLMFDTCHVAYEGKSLASYVDEMGADLVHLHAADTDRKAIGDGDMDWDSLLRALQRSGYQGLFTVETGFGSRGIDPHDIARRSFSYLKDRLSPAE</sequence>
<dbReference type="EMBL" id="LGLV01000008">
    <property type="protein sequence ID" value="OBZ94918.1"/>
    <property type="molecule type" value="Genomic_DNA"/>
</dbReference>
<dbReference type="PANTHER" id="PTHR12110:SF21">
    <property type="entry name" value="XYLOSE ISOMERASE-LIKE TIM BARREL DOMAIN-CONTAINING PROTEIN"/>
    <property type="match status" value="1"/>
</dbReference>
<accession>A0A1C7P124</accession>
<dbReference type="STRING" id="1612624.ADU59_14025"/>
<dbReference type="GO" id="GO:0016853">
    <property type="term" value="F:isomerase activity"/>
    <property type="evidence" value="ECO:0007669"/>
    <property type="project" value="UniProtKB-KW"/>
</dbReference>
<evidence type="ECO:0000313" key="2">
    <source>
        <dbReference type="EMBL" id="OBZ94918.1"/>
    </source>
</evidence>
<dbReference type="RefSeq" id="WP_068954742.1">
    <property type="nucleotide sequence ID" value="NZ_LGLV01000008.1"/>
</dbReference>
<dbReference type="SUPFAM" id="SSF51658">
    <property type="entry name" value="Xylose isomerase-like"/>
    <property type="match status" value="1"/>
</dbReference>
<dbReference type="Gene3D" id="3.20.20.150">
    <property type="entry name" value="Divalent-metal-dependent TIM barrel enzymes"/>
    <property type="match status" value="1"/>
</dbReference>
<keyword evidence="3" id="KW-1185">Reference proteome</keyword>
<dbReference type="AlphaFoldDB" id="A0A1C7P124"/>
<dbReference type="PANTHER" id="PTHR12110">
    <property type="entry name" value="HYDROXYPYRUVATE ISOMERASE"/>
    <property type="match status" value="1"/>
</dbReference>
<dbReference type="InterPro" id="IPR050312">
    <property type="entry name" value="IolE/XylAMocC-like"/>
</dbReference>
<dbReference type="InterPro" id="IPR036237">
    <property type="entry name" value="Xyl_isomerase-like_sf"/>
</dbReference>
<dbReference type="Proteomes" id="UP000093111">
    <property type="component" value="Unassembled WGS sequence"/>
</dbReference>
<dbReference type="InterPro" id="IPR013022">
    <property type="entry name" value="Xyl_isomerase-like_TIM-brl"/>
</dbReference>
<dbReference type="Pfam" id="PF01261">
    <property type="entry name" value="AP_endonuc_2"/>
    <property type="match status" value="1"/>
</dbReference>
<feature type="domain" description="Xylose isomerase-like TIM barrel" evidence="1">
    <location>
        <begin position="27"/>
        <end position="272"/>
    </location>
</feature>
<evidence type="ECO:0000259" key="1">
    <source>
        <dbReference type="Pfam" id="PF01261"/>
    </source>
</evidence>
<reference evidence="2 3" key="1">
    <citation type="journal article" date="2016" name="Syst. Appl. Microbiol.">
        <title>Pararhizobium polonicum sp. nov. isolated from tumors on stone fruit rootstocks.</title>
        <authorList>
            <person name="Pulawska J."/>
            <person name="Kuzmanovic N."/>
            <person name="Willems A."/>
            <person name="Pothier J.F."/>
        </authorList>
    </citation>
    <scope>NUCLEOTIDE SEQUENCE [LARGE SCALE GENOMIC DNA]</scope>
    <source>
        <strain evidence="2 3">F5.1</strain>
    </source>
</reference>
<dbReference type="OrthoDB" id="9801426at2"/>
<gene>
    <name evidence="2" type="ORF">ADU59_14025</name>
</gene>
<proteinExistence type="predicted"/>
<organism evidence="2 3">
    <name type="scientific">Pararhizobium polonicum</name>
    <dbReference type="NCBI Taxonomy" id="1612624"/>
    <lineage>
        <taxon>Bacteria</taxon>
        <taxon>Pseudomonadati</taxon>
        <taxon>Pseudomonadota</taxon>
        <taxon>Alphaproteobacteria</taxon>
        <taxon>Hyphomicrobiales</taxon>
        <taxon>Rhizobiaceae</taxon>
        <taxon>Rhizobium/Agrobacterium group</taxon>
        <taxon>Pararhizobium</taxon>
    </lineage>
</organism>
<name>A0A1C7P124_9HYPH</name>
<evidence type="ECO:0000313" key="3">
    <source>
        <dbReference type="Proteomes" id="UP000093111"/>
    </source>
</evidence>
<comment type="caution">
    <text evidence="2">The sequence shown here is derived from an EMBL/GenBank/DDBJ whole genome shotgun (WGS) entry which is preliminary data.</text>
</comment>
<protein>
    <submittedName>
        <fullName evidence="2">Sugar phosphate isomerase</fullName>
    </submittedName>
</protein>
<keyword evidence="2" id="KW-0413">Isomerase</keyword>